<dbReference type="InterPro" id="IPR036168">
    <property type="entry name" value="AP2_Mu_C_sf"/>
</dbReference>
<dbReference type="InterPro" id="IPR039591">
    <property type="entry name" value="AP5M1"/>
</dbReference>
<comment type="similarity">
    <text evidence="1">Belongs to the adaptor complexes medium subunit family.</text>
</comment>
<dbReference type="SUPFAM" id="SSF49447">
    <property type="entry name" value="Second domain of Mu2 adaptin subunit (ap50) of ap2 adaptor"/>
    <property type="match status" value="1"/>
</dbReference>
<proteinExistence type="inferred from homology"/>
<dbReference type="EMBL" id="JAIVGD010000001">
    <property type="protein sequence ID" value="KAH0784306.1"/>
    <property type="molecule type" value="Genomic_DNA"/>
</dbReference>
<keyword evidence="3" id="KW-0653">Protein transport</keyword>
<evidence type="ECO:0000256" key="1">
    <source>
        <dbReference type="ARBA" id="ARBA00005324"/>
    </source>
</evidence>
<comment type="caution">
    <text evidence="7">The sequence shown here is derived from an EMBL/GenBank/DDBJ whole genome shotgun (WGS) entry which is preliminary data.</text>
</comment>
<feature type="domain" description="MHD" evidence="6">
    <location>
        <begin position="310"/>
        <end position="573"/>
    </location>
</feature>
<dbReference type="InterPro" id="IPR028565">
    <property type="entry name" value="MHD"/>
</dbReference>
<keyword evidence="8" id="KW-1185">Reference proteome</keyword>
<evidence type="ECO:0000256" key="3">
    <source>
        <dbReference type="ARBA" id="ARBA00022927"/>
    </source>
</evidence>
<evidence type="ECO:0000256" key="2">
    <source>
        <dbReference type="ARBA" id="ARBA00022448"/>
    </source>
</evidence>
<dbReference type="PROSITE" id="PS51072">
    <property type="entry name" value="MHD"/>
    <property type="match status" value="1"/>
</dbReference>
<evidence type="ECO:0000313" key="8">
    <source>
        <dbReference type="Proteomes" id="UP000826656"/>
    </source>
</evidence>
<sequence>MPSSCSIRALWILTNQDTVVFSRRFPVVEKRWRAACERDKSCKEDDLKYNVAPSLPTDSEIADAFVDRKKREGSARGFGIRINQSVEGSDSWVDDPITRHIISLCTKNEEEKNLVLWPLVLHIKGHYCILVLPLVEPDHLKTYTRMCKRSDCGNAVGADESLSPLLLNLPSITGAFMVGHMIGDIITGDVTEPEIVISASPSVGGLLDSLTGSIGISARAKPVAAPVAGSTASGAATSGAMASDAPKIGLRSLDRDAIRSFISSAMPFGTPLDLNYTNISAVKINGFSSADIPPADQKQPAWKPYLYRGRQRILFTIHETVHAAMYDRDEIPDSKKISGQVNCRAELEGLPDVMFPLIGLDTARVELLSFHPCAQVPEHGNEKQSLMFSPPLGNFVLMRYQAFCGMGPPIKGFYQLSMVSENEGAFLFKLRLMEGYRAPLSMDFCTVTMPFPRRRVLSFDGTPSIGTVSVAEHLVEWKIITTGRGISGKSVEATFPGTVKFAPWQPQRLPTSGAVLGNMEDEESDAETESTNNMANVEDLLMEKMNKDLQAVDLEEPFCWQAYDYAKVSFKIMGGSLSGMSIDPKSVSIFPAVKAPVEFSTQLHCTTGKWMSLVSWHLVYVGQDHLRRVYNNFVDTQVKDTLSVTKETESRAFCYYTCFCKKLDQQLSLASFNFYKTRKMLRFLALGELLSNLCRPWSSLSWSLCD</sequence>
<name>A0ABQ7WVM6_SOLTU</name>
<dbReference type="PANTHER" id="PTHR16082">
    <property type="entry name" value="AP-5 COMPLEX SUBUNIT MU-1"/>
    <property type="match status" value="1"/>
</dbReference>
<accession>A0ABQ7WVM6</accession>
<evidence type="ECO:0000256" key="4">
    <source>
        <dbReference type="ARBA" id="ARBA00023136"/>
    </source>
</evidence>
<dbReference type="Pfam" id="PF00928">
    <property type="entry name" value="Adap_comp_sub"/>
    <property type="match status" value="1"/>
</dbReference>
<evidence type="ECO:0000256" key="5">
    <source>
        <dbReference type="ARBA" id="ARBA00029433"/>
    </source>
</evidence>
<evidence type="ECO:0000259" key="6">
    <source>
        <dbReference type="PROSITE" id="PS51072"/>
    </source>
</evidence>
<dbReference type="CDD" id="cd09256">
    <property type="entry name" value="AP_MuD_MHD"/>
    <property type="match status" value="1"/>
</dbReference>
<keyword evidence="4" id="KW-0472">Membrane</keyword>
<evidence type="ECO:0000313" key="7">
    <source>
        <dbReference type="EMBL" id="KAH0784306.1"/>
    </source>
</evidence>
<protein>
    <recommendedName>
        <fullName evidence="6">MHD domain-containing protein</fullName>
    </recommendedName>
</protein>
<gene>
    <name evidence="7" type="ORF">KY290_003904</name>
</gene>
<dbReference type="Gene3D" id="2.60.40.1170">
    <property type="entry name" value="Mu homology domain, subdomain B"/>
    <property type="match status" value="2"/>
</dbReference>
<dbReference type="Proteomes" id="UP000826656">
    <property type="component" value="Unassembled WGS sequence"/>
</dbReference>
<reference evidence="7 8" key="1">
    <citation type="journal article" date="2021" name="bioRxiv">
        <title>Chromosome-scale and haplotype-resolved genome assembly of a tetraploid potato cultivar.</title>
        <authorList>
            <person name="Sun H."/>
            <person name="Jiao W.-B."/>
            <person name="Krause K."/>
            <person name="Campoy J.A."/>
            <person name="Goel M."/>
            <person name="Folz-Donahue K."/>
            <person name="Kukat C."/>
            <person name="Huettel B."/>
            <person name="Schneeberger K."/>
        </authorList>
    </citation>
    <scope>NUCLEOTIDE SEQUENCE [LARGE SCALE GENOMIC DNA]</scope>
    <source>
        <strain evidence="7">SolTubOtavaFocal</strain>
        <tissue evidence="7">Leaves</tissue>
    </source>
</reference>
<comment type="subcellular location">
    <subcellularLocation>
        <location evidence="5">Endomembrane system</location>
        <topology evidence="5">Peripheral membrane protein</topology>
        <orientation evidence="5">Cytoplasmic side</orientation>
    </subcellularLocation>
</comment>
<dbReference type="PANTHER" id="PTHR16082:SF2">
    <property type="entry name" value="AP-5 COMPLEX SUBUNIT MU-1"/>
    <property type="match status" value="1"/>
</dbReference>
<keyword evidence="2" id="KW-0813">Transport</keyword>
<organism evidence="7 8">
    <name type="scientific">Solanum tuberosum</name>
    <name type="common">Potato</name>
    <dbReference type="NCBI Taxonomy" id="4113"/>
    <lineage>
        <taxon>Eukaryota</taxon>
        <taxon>Viridiplantae</taxon>
        <taxon>Streptophyta</taxon>
        <taxon>Embryophyta</taxon>
        <taxon>Tracheophyta</taxon>
        <taxon>Spermatophyta</taxon>
        <taxon>Magnoliopsida</taxon>
        <taxon>eudicotyledons</taxon>
        <taxon>Gunneridae</taxon>
        <taxon>Pentapetalae</taxon>
        <taxon>asterids</taxon>
        <taxon>lamiids</taxon>
        <taxon>Solanales</taxon>
        <taxon>Solanaceae</taxon>
        <taxon>Solanoideae</taxon>
        <taxon>Solaneae</taxon>
        <taxon>Solanum</taxon>
    </lineage>
</organism>